<dbReference type="CDD" id="cd05834">
    <property type="entry name" value="PWWP_HRP"/>
    <property type="match status" value="1"/>
</dbReference>
<evidence type="ECO:0000313" key="4">
    <source>
        <dbReference type="Proteomes" id="UP000887567"/>
    </source>
</evidence>
<dbReference type="KEGG" id="epa:110239017"/>
<dbReference type="OMA" id="TIEVCTC"/>
<accession>A0A913X7W2</accession>
<dbReference type="PROSITE" id="PS50812">
    <property type="entry name" value="PWWP"/>
    <property type="match status" value="1"/>
</dbReference>
<feature type="compositionally biased region" description="Acidic residues" evidence="1">
    <location>
        <begin position="97"/>
        <end position="123"/>
    </location>
</feature>
<dbReference type="SMART" id="SM00293">
    <property type="entry name" value="PWWP"/>
    <property type="match status" value="1"/>
</dbReference>
<evidence type="ECO:0000259" key="2">
    <source>
        <dbReference type="PROSITE" id="PS50812"/>
    </source>
</evidence>
<keyword evidence="4" id="KW-1185">Reference proteome</keyword>
<dbReference type="PANTHER" id="PTHR12550:SF70">
    <property type="entry name" value="JIL-1 ANCHORING AND STABILIZING PROTEIN, ISOFORM A"/>
    <property type="match status" value="1"/>
</dbReference>
<feature type="compositionally biased region" description="Acidic residues" evidence="1">
    <location>
        <begin position="209"/>
        <end position="219"/>
    </location>
</feature>
<feature type="domain" description="PWWP" evidence="2">
    <location>
        <begin position="5"/>
        <end position="61"/>
    </location>
</feature>
<dbReference type="Gene3D" id="2.30.30.140">
    <property type="match status" value="1"/>
</dbReference>
<dbReference type="GeneID" id="110239017"/>
<dbReference type="Proteomes" id="UP000887567">
    <property type="component" value="Unplaced"/>
</dbReference>
<feature type="region of interest" description="Disordered" evidence="1">
    <location>
        <begin position="85"/>
        <end position="227"/>
    </location>
</feature>
<dbReference type="OrthoDB" id="62853at2759"/>
<reference evidence="3" key="1">
    <citation type="submission" date="2022-11" db="UniProtKB">
        <authorList>
            <consortium name="EnsemblMetazoa"/>
        </authorList>
    </citation>
    <scope>IDENTIFICATION</scope>
</reference>
<feature type="compositionally biased region" description="Acidic residues" evidence="1">
    <location>
        <begin position="154"/>
        <end position="177"/>
    </location>
</feature>
<evidence type="ECO:0000313" key="3">
    <source>
        <dbReference type="EnsemblMetazoa" id="XP_020900378.1"/>
    </source>
</evidence>
<dbReference type="SUPFAM" id="SSF63748">
    <property type="entry name" value="Tudor/PWWP/MBT"/>
    <property type="match status" value="1"/>
</dbReference>
<dbReference type="Pfam" id="PF00855">
    <property type="entry name" value="PWWP"/>
    <property type="match status" value="1"/>
</dbReference>
<sequence length="249" mass="28552">MAFKPGDLIWAKMRGYPHWPARIDLPAENEKIPAKKFPIFFFGTHETAVMQGRDLFEYEKYKAKYGKPSNRKFFNEALEEIIKDPKVRYGQRGQPTEESESEESSEDEEESKEEEKDENETEGNEVKPNKIQGKRKSSTENKIPAKKKKTAKEEEPESEPEVTESEESSESEPEEYIPEEKSKPKKAASAKKTPLNKAKKSKQIISSDESSEEDDDEDQDEKKSKGKEKTIEVCTCVFLLSMPCSLLQV</sequence>
<protein>
    <recommendedName>
        <fullName evidence="2">PWWP domain-containing protein</fullName>
    </recommendedName>
</protein>
<dbReference type="RefSeq" id="XP_020900378.1">
    <property type="nucleotide sequence ID" value="XM_021044719.1"/>
</dbReference>
<name>A0A913X7W2_EXADI</name>
<proteinExistence type="predicted"/>
<dbReference type="EnsemblMetazoa" id="XM_021044719.1">
    <property type="protein sequence ID" value="XP_020900378.1"/>
    <property type="gene ID" value="LOC110239017"/>
</dbReference>
<organism evidence="3 4">
    <name type="scientific">Exaiptasia diaphana</name>
    <name type="common">Tropical sea anemone</name>
    <name type="synonym">Aiptasia pulchella</name>
    <dbReference type="NCBI Taxonomy" id="2652724"/>
    <lineage>
        <taxon>Eukaryota</taxon>
        <taxon>Metazoa</taxon>
        <taxon>Cnidaria</taxon>
        <taxon>Anthozoa</taxon>
        <taxon>Hexacorallia</taxon>
        <taxon>Actiniaria</taxon>
        <taxon>Aiptasiidae</taxon>
        <taxon>Exaiptasia</taxon>
    </lineage>
</organism>
<dbReference type="InterPro" id="IPR000313">
    <property type="entry name" value="PWWP_dom"/>
</dbReference>
<dbReference type="AlphaFoldDB" id="A0A913X7W2"/>
<dbReference type="PANTHER" id="PTHR12550">
    <property type="entry name" value="HEPATOMA-DERIVED GROWTH FACTOR-RELATED"/>
    <property type="match status" value="1"/>
</dbReference>
<evidence type="ECO:0000256" key="1">
    <source>
        <dbReference type="SAM" id="MobiDB-lite"/>
    </source>
</evidence>